<evidence type="ECO:0000313" key="1">
    <source>
        <dbReference type="EMBL" id="ABW27291.1"/>
    </source>
</evidence>
<protein>
    <submittedName>
        <fullName evidence="1">Uncharacterized protein</fullName>
    </submittedName>
</protein>
<dbReference type="OrthoDB" id="583687at2"/>
<keyword evidence="2" id="KW-1185">Reference proteome</keyword>
<dbReference type="Proteomes" id="UP000000268">
    <property type="component" value="Chromosome"/>
</dbReference>
<name>B0C1Z0_ACAM1</name>
<proteinExistence type="predicted"/>
<accession>B0C1Z0</accession>
<dbReference type="HOGENOM" id="CLU_198142_0_0_3"/>
<gene>
    <name evidence="1" type="ordered locus">AM1_2280</name>
</gene>
<evidence type="ECO:0000313" key="2">
    <source>
        <dbReference type="Proteomes" id="UP000000268"/>
    </source>
</evidence>
<dbReference type="AlphaFoldDB" id="B0C1Z0"/>
<dbReference type="EMBL" id="CP000828">
    <property type="protein sequence ID" value="ABW27291.1"/>
    <property type="molecule type" value="Genomic_DNA"/>
</dbReference>
<organism evidence="1 2">
    <name type="scientific">Acaryochloris marina (strain MBIC 11017)</name>
    <dbReference type="NCBI Taxonomy" id="329726"/>
    <lineage>
        <taxon>Bacteria</taxon>
        <taxon>Bacillati</taxon>
        <taxon>Cyanobacteriota</taxon>
        <taxon>Cyanophyceae</taxon>
        <taxon>Acaryochloridales</taxon>
        <taxon>Acaryochloridaceae</taxon>
        <taxon>Acaryochloris</taxon>
    </lineage>
</organism>
<sequence length="81" mass="8777">MPKKKGTPGGNPNPVQTPQFIAKQFKADDVPEGVKLQKGLTAVRLPEDIADLVNGLGKEKPAWLRRVITTAVKQELMGGEE</sequence>
<dbReference type="RefSeq" id="WP_012162766.1">
    <property type="nucleotide sequence ID" value="NC_009925.1"/>
</dbReference>
<reference evidence="1 2" key="1">
    <citation type="journal article" date="2008" name="Proc. Natl. Acad. Sci. U.S.A.">
        <title>Niche adaptation and genome expansion in the chlorophyll d-producing cyanobacterium Acaryochloris marina.</title>
        <authorList>
            <person name="Swingley W.D."/>
            <person name="Chen M."/>
            <person name="Cheung P.C."/>
            <person name="Conrad A.L."/>
            <person name="Dejesa L.C."/>
            <person name="Hao J."/>
            <person name="Honchak B.M."/>
            <person name="Karbach L.E."/>
            <person name="Kurdoglu A."/>
            <person name="Lahiri S."/>
            <person name="Mastrian S.D."/>
            <person name="Miyashita H."/>
            <person name="Page L."/>
            <person name="Ramakrishna P."/>
            <person name="Satoh S."/>
            <person name="Sattley W.M."/>
            <person name="Shimada Y."/>
            <person name="Taylor H.L."/>
            <person name="Tomo T."/>
            <person name="Tsuchiya T."/>
            <person name="Wang Z.T."/>
            <person name="Raymond J."/>
            <person name="Mimuro M."/>
            <person name="Blankenship R.E."/>
            <person name="Touchman J.W."/>
        </authorList>
    </citation>
    <scope>NUCLEOTIDE SEQUENCE [LARGE SCALE GENOMIC DNA]</scope>
    <source>
        <strain evidence="2">MBIC 11017</strain>
    </source>
</reference>
<dbReference type="eggNOG" id="ENOG5030N1N">
    <property type="taxonomic scope" value="Bacteria"/>
</dbReference>
<dbReference type="KEGG" id="amr:AM1_2280"/>